<dbReference type="Proteomes" id="UP000650616">
    <property type="component" value="Unassembled WGS sequence"/>
</dbReference>
<keyword evidence="3" id="KW-1185">Reference proteome</keyword>
<evidence type="ECO:0000256" key="1">
    <source>
        <dbReference type="SAM" id="Phobius"/>
    </source>
</evidence>
<keyword evidence="1" id="KW-1133">Transmembrane helix</keyword>
<feature type="transmembrane region" description="Helical" evidence="1">
    <location>
        <begin position="349"/>
        <end position="370"/>
    </location>
</feature>
<dbReference type="EMBL" id="LIWG01000013">
    <property type="protein sequence ID" value="MBE3608772.1"/>
    <property type="molecule type" value="Genomic_DNA"/>
</dbReference>
<gene>
    <name evidence="2" type="ORF">CCAL9337_08575</name>
</gene>
<accession>A0AAW3ZVQ8</accession>
<sequence>MTKHLYRPIGDLVEQTKNILFSKTRSATKILELLHLQLLRKARAFDKIRGALPNGEEAYFYLRYDIKTPSRNPYNKDSGYDLGLNQLFVGQNPYKPYNGNPKDGIYHDTVNIVTNQRSSIPGITLKQSIYEWTQTSSIVNNDGYEVGTEVKIIATRKDYAGYVYKGKTYNFNDPIMQNSWTEIKRIYPIDSGGYAWFLDCGYALVYAPPHVTGKGGDNGMGYEYHDAIVFFMPIFYEKNNHPVMSVRTWVDEWSKNYTLIIKEDKGLGILAPIGAIIIMVAAVMTAGAASVAASSATSAVASASASAFGIAAGSGIVGIATALGIGLSAISVGVALMGIGSNSQRGMRLGKKIGIIGVVFSLGASINAFFSSGAKTAAASTLPSQTISASGGTGATATTTASLYNGVAVQSWAVGGSTSATSAAGSNLSSSVLNSGTKEVASQFGQKSVMHMSFSEALHANVFARSQNWLTRALDIVGIGAKGFGLIKDINGAFRQSNNYVDEDMVDNSQKGEYENYSSLDEIEENSDVIVRKFYTIEDEYDIGLEPGTLMSNDDTLLR</sequence>
<organism evidence="2 3">
    <name type="scientific">Campylobacter californiensis</name>
    <dbReference type="NCBI Taxonomy" id="1032243"/>
    <lineage>
        <taxon>Bacteria</taxon>
        <taxon>Pseudomonadati</taxon>
        <taxon>Campylobacterota</taxon>
        <taxon>Epsilonproteobacteria</taxon>
        <taxon>Campylobacterales</taxon>
        <taxon>Campylobacteraceae</taxon>
        <taxon>Campylobacter</taxon>
    </lineage>
</organism>
<evidence type="ECO:0000313" key="3">
    <source>
        <dbReference type="Proteomes" id="UP000650616"/>
    </source>
</evidence>
<evidence type="ECO:0000313" key="2">
    <source>
        <dbReference type="EMBL" id="MBE3608772.1"/>
    </source>
</evidence>
<feature type="transmembrane region" description="Helical" evidence="1">
    <location>
        <begin position="269"/>
        <end position="293"/>
    </location>
</feature>
<keyword evidence="1" id="KW-0812">Transmembrane</keyword>
<feature type="transmembrane region" description="Helical" evidence="1">
    <location>
        <begin position="305"/>
        <end position="337"/>
    </location>
</feature>
<comment type="caution">
    <text evidence="2">The sequence shown here is derived from an EMBL/GenBank/DDBJ whole genome shotgun (WGS) entry which is preliminary data.</text>
</comment>
<keyword evidence="1" id="KW-0472">Membrane</keyword>
<dbReference type="RefSeq" id="WP_170017125.1">
    <property type="nucleotide sequence ID" value="NZ_JADBHR010000021.1"/>
</dbReference>
<reference evidence="2 3" key="1">
    <citation type="submission" date="2015-08" db="EMBL/GenBank/DDBJ databases">
        <title>Comparative genomics of the Campylobacter concisus group.</title>
        <authorList>
            <person name="Yee E."/>
            <person name="Chapman M.H."/>
            <person name="Huynh S."/>
            <person name="Bono J.L."/>
            <person name="On S.L."/>
            <person name="St Leger J."/>
            <person name="Foster G."/>
            <person name="Parker C.T."/>
            <person name="Miller W.G."/>
        </authorList>
    </citation>
    <scope>NUCLEOTIDE SEQUENCE [LARGE SCALE GENOMIC DNA]</scope>
    <source>
        <strain evidence="2 3">RM9337</strain>
    </source>
</reference>
<dbReference type="AlphaFoldDB" id="A0AAW3ZVQ8"/>
<protein>
    <submittedName>
        <fullName evidence="2">Uncharacterized protein</fullName>
    </submittedName>
</protein>
<proteinExistence type="predicted"/>
<name>A0AAW3ZVQ8_9BACT</name>